<name>A0A815WCT4_9BILA</name>
<dbReference type="InterPro" id="IPR006153">
    <property type="entry name" value="Cation/H_exchanger_TM"/>
</dbReference>
<keyword evidence="6" id="KW-0406">Ion transport</keyword>
<dbReference type="EMBL" id="CAJNOG010004453">
    <property type="protein sequence ID" value="CAF1541584.1"/>
    <property type="molecule type" value="Genomic_DNA"/>
</dbReference>
<gene>
    <name evidence="11" type="ORF">JYZ213_LOCUS45742</name>
</gene>
<evidence type="ECO:0000256" key="1">
    <source>
        <dbReference type="ARBA" id="ARBA00004141"/>
    </source>
</evidence>
<feature type="domain" description="Cation/H+ exchanger transmembrane" evidence="10">
    <location>
        <begin position="1"/>
        <end position="151"/>
    </location>
</feature>
<evidence type="ECO:0000256" key="5">
    <source>
        <dbReference type="ARBA" id="ARBA00023053"/>
    </source>
</evidence>
<feature type="transmembrane region" description="Helical" evidence="9">
    <location>
        <begin position="30"/>
        <end position="51"/>
    </location>
</feature>
<keyword evidence="5" id="KW-0915">Sodium</keyword>
<keyword evidence="4 9" id="KW-1133">Transmembrane helix</keyword>
<dbReference type="InterPro" id="IPR018422">
    <property type="entry name" value="Cation/H_exchanger_CPA1"/>
</dbReference>
<evidence type="ECO:0000256" key="2">
    <source>
        <dbReference type="ARBA" id="ARBA00022448"/>
    </source>
</evidence>
<dbReference type="PANTHER" id="PTHR10110">
    <property type="entry name" value="SODIUM/HYDROGEN EXCHANGER"/>
    <property type="match status" value="1"/>
</dbReference>
<dbReference type="GO" id="GO:0015386">
    <property type="term" value="F:potassium:proton antiporter activity"/>
    <property type="evidence" value="ECO:0007669"/>
    <property type="project" value="TreeGrafter"/>
</dbReference>
<comment type="caution">
    <text evidence="11">The sequence shown here is derived from an EMBL/GenBank/DDBJ whole genome shotgun (WGS) entry which is preliminary data.</text>
</comment>
<feature type="transmembrane region" description="Helical" evidence="9">
    <location>
        <begin position="126"/>
        <end position="150"/>
    </location>
</feature>
<keyword evidence="2" id="KW-0813">Transport</keyword>
<feature type="transmembrane region" description="Helical" evidence="9">
    <location>
        <begin position="100"/>
        <end position="120"/>
    </location>
</feature>
<evidence type="ECO:0000256" key="6">
    <source>
        <dbReference type="ARBA" id="ARBA00023065"/>
    </source>
</evidence>
<accession>A0A815WCT4</accession>
<evidence type="ECO:0000256" key="9">
    <source>
        <dbReference type="SAM" id="Phobius"/>
    </source>
</evidence>
<protein>
    <recommendedName>
        <fullName evidence="10">Cation/H+ exchanger transmembrane domain-containing protein</fullName>
    </recommendedName>
</protein>
<feature type="non-terminal residue" evidence="11">
    <location>
        <position position="1"/>
    </location>
</feature>
<evidence type="ECO:0000256" key="3">
    <source>
        <dbReference type="ARBA" id="ARBA00022692"/>
    </source>
</evidence>
<keyword evidence="8" id="KW-0739">Sodium transport</keyword>
<dbReference type="AlphaFoldDB" id="A0A815WCT4"/>
<organism evidence="11 12">
    <name type="scientific">Adineta steineri</name>
    <dbReference type="NCBI Taxonomy" id="433720"/>
    <lineage>
        <taxon>Eukaryota</taxon>
        <taxon>Metazoa</taxon>
        <taxon>Spiralia</taxon>
        <taxon>Gnathifera</taxon>
        <taxon>Rotifera</taxon>
        <taxon>Eurotatoria</taxon>
        <taxon>Bdelloidea</taxon>
        <taxon>Adinetida</taxon>
        <taxon>Adinetidae</taxon>
        <taxon>Adineta</taxon>
    </lineage>
</organism>
<dbReference type="GO" id="GO:0005886">
    <property type="term" value="C:plasma membrane"/>
    <property type="evidence" value="ECO:0007669"/>
    <property type="project" value="TreeGrafter"/>
</dbReference>
<evidence type="ECO:0000259" key="10">
    <source>
        <dbReference type="Pfam" id="PF00999"/>
    </source>
</evidence>
<reference evidence="11" key="1">
    <citation type="submission" date="2021-02" db="EMBL/GenBank/DDBJ databases">
        <authorList>
            <person name="Nowell W R."/>
        </authorList>
    </citation>
    <scope>NUCLEOTIDE SEQUENCE</scope>
</reference>
<evidence type="ECO:0000256" key="7">
    <source>
        <dbReference type="ARBA" id="ARBA00023136"/>
    </source>
</evidence>
<dbReference type="GO" id="GO:0015385">
    <property type="term" value="F:sodium:proton antiporter activity"/>
    <property type="evidence" value="ECO:0007669"/>
    <property type="project" value="InterPro"/>
</dbReference>
<dbReference type="GO" id="GO:0051453">
    <property type="term" value="P:regulation of intracellular pH"/>
    <property type="evidence" value="ECO:0007669"/>
    <property type="project" value="TreeGrafter"/>
</dbReference>
<evidence type="ECO:0000256" key="4">
    <source>
        <dbReference type="ARBA" id="ARBA00022989"/>
    </source>
</evidence>
<keyword evidence="7 9" id="KW-0472">Membrane</keyword>
<comment type="subcellular location">
    <subcellularLocation>
        <location evidence="1">Membrane</location>
        <topology evidence="1">Multi-pass membrane protein</topology>
    </subcellularLocation>
</comment>
<dbReference type="GO" id="GO:0055037">
    <property type="term" value="C:recycling endosome"/>
    <property type="evidence" value="ECO:0007669"/>
    <property type="project" value="TreeGrafter"/>
</dbReference>
<keyword evidence="3 9" id="KW-0812">Transmembrane</keyword>
<feature type="transmembrane region" description="Helical" evidence="9">
    <location>
        <begin position="63"/>
        <end position="88"/>
    </location>
</feature>
<evidence type="ECO:0000313" key="12">
    <source>
        <dbReference type="Proteomes" id="UP000663845"/>
    </source>
</evidence>
<dbReference type="PANTHER" id="PTHR10110:SF187">
    <property type="entry name" value="SODIUM_HYDROGEN EXCHANGER"/>
    <property type="match status" value="1"/>
</dbReference>
<evidence type="ECO:0000313" key="11">
    <source>
        <dbReference type="EMBL" id="CAF1541584.1"/>
    </source>
</evidence>
<sequence>IVAVLFCGIFQAHYTFNNLSKESQQRTRDLFGLFNFLAENFIFIYIGITLFTFPSHKWDMRFIILSIMAICLARVLCVVFLSFILNLFRKNPISWRWQMMIIFSGLRGAFAFALAIRNVSTHARSLMYTTTSIIVIITVVFNGTLVAPVLKLLKIRMNVNEETETTSSRDRYRIMGNNNVRYSNFI</sequence>
<dbReference type="Proteomes" id="UP000663845">
    <property type="component" value="Unassembled WGS sequence"/>
</dbReference>
<dbReference type="GO" id="GO:0098719">
    <property type="term" value="P:sodium ion import across plasma membrane"/>
    <property type="evidence" value="ECO:0007669"/>
    <property type="project" value="TreeGrafter"/>
</dbReference>
<evidence type="ECO:0000256" key="8">
    <source>
        <dbReference type="ARBA" id="ARBA00023201"/>
    </source>
</evidence>
<dbReference type="Pfam" id="PF00999">
    <property type="entry name" value="Na_H_Exchanger"/>
    <property type="match status" value="1"/>
</dbReference>
<proteinExistence type="predicted"/>